<keyword evidence="9" id="KW-0378">Hydrolase</keyword>
<dbReference type="InterPro" id="IPR036866">
    <property type="entry name" value="RibonucZ/Hydroxyglut_hydro"/>
</dbReference>
<dbReference type="Gene3D" id="3.60.15.10">
    <property type="entry name" value="Ribonuclease Z/Hydroxyacylglutathione hydrolase-like"/>
    <property type="match status" value="2"/>
</dbReference>
<evidence type="ECO:0000256" key="6">
    <source>
        <dbReference type="ARBA" id="ARBA00022722"/>
    </source>
</evidence>
<dbReference type="CDD" id="cd07718">
    <property type="entry name" value="RNaseZ_ELAC1_ELAC2-C-term-like_MBL-fold"/>
    <property type="match status" value="1"/>
</dbReference>
<evidence type="ECO:0000256" key="10">
    <source>
        <dbReference type="ARBA" id="ARBA00022833"/>
    </source>
</evidence>
<dbReference type="InterPro" id="IPR047151">
    <property type="entry name" value="RNZ2-like"/>
</dbReference>
<dbReference type="Pfam" id="PF13691">
    <property type="entry name" value="Lactamase_B_4"/>
    <property type="match status" value="1"/>
</dbReference>
<feature type="domain" description="tRNase Z endonuclease" evidence="12">
    <location>
        <begin position="312"/>
        <end position="358"/>
    </location>
</feature>
<dbReference type="Pfam" id="PF23023">
    <property type="entry name" value="Anti-Pycsar_Apyc1"/>
    <property type="match status" value="1"/>
</dbReference>
<evidence type="ECO:0000256" key="7">
    <source>
        <dbReference type="ARBA" id="ARBA00022723"/>
    </source>
</evidence>
<evidence type="ECO:0000256" key="5">
    <source>
        <dbReference type="ARBA" id="ARBA00022694"/>
    </source>
</evidence>
<keyword evidence="8" id="KW-0255">Endonuclease</keyword>
<dbReference type="EC" id="3.1.26.11" evidence="4"/>
<comment type="catalytic activity">
    <reaction evidence="1">
        <text>Endonucleolytic cleavage of RNA, removing extra 3' nucleotides from tRNA precursor, generating 3' termini of tRNAs. A 3'-hydroxy group is left at the tRNA terminus and a 5'-phosphoryl group is left at the trailer molecule.</text>
        <dbReference type="EC" id="3.1.26.11"/>
    </reaction>
</comment>
<dbReference type="InterPro" id="IPR027794">
    <property type="entry name" value="tRNase_Z_dom"/>
</dbReference>
<reference evidence="13 14" key="1">
    <citation type="submission" date="2022-01" db="EMBL/GenBank/DDBJ databases">
        <title>A chromosomal length assembly of Cordylochernes scorpioides.</title>
        <authorList>
            <person name="Zeh D."/>
            <person name="Zeh J."/>
        </authorList>
    </citation>
    <scope>NUCLEOTIDE SEQUENCE [LARGE SCALE GENOMIC DNA]</scope>
    <source>
        <strain evidence="13">IN4F17</strain>
        <tissue evidence="13">Whole Body</tissue>
    </source>
</reference>
<feature type="compositionally biased region" description="Low complexity" evidence="11">
    <location>
        <begin position="182"/>
        <end position="195"/>
    </location>
</feature>
<feature type="region of interest" description="Disordered" evidence="11">
    <location>
        <begin position="177"/>
        <end position="201"/>
    </location>
</feature>
<sequence>MYQTSVKKVYLQIQIIQPYKKSYKIKEISIPDSDDPALTLSKELIAQQLPSCKVRGDHLYSTNSPCVNSQDKQSLTQEELGDRLPSQLLRRLRQLVGESKAVSETTLKMLWMQRLPQNIQISLTTQEQATLNSLADLADRVTELTSAPSSSTSTLEKKLASLRAEISALKIDLNKKEERISSSRSRSSSSSRKSSPNSYRKYNPKGSWCWYHFRFKHHARKCISPCTFNKKAKTSRKTPTTIKVLKLIGSKGSSFIRNNNISVPTLMMTEIEKIRQNICKQKISTQSKCYDISSQVYFCTLGNGALENPNALLIVTDWNCYMFNCGEGTQRLANEHKVKLSKLKHIFLTHNKWQNIGGIPGLALTIQDIGVSEIVIHGPNYPESLFDLSKNFIYLNKLNIINYPENTFETNILKIESVPIQPKSKSENTNKRIKLDLSETYVYIGAFHQTPGHVNMDKCKELKIPKGPLIGKLKKGEDVQLPSGTIVKPVQVLTSGEPKFVFIVVECPSVEYISALVENERISQCQDSKDISDCAGLVIHFTPREVVFDCQYQNWVATFPPLTRHMFLNAANPSLSNLSIHRIQTILHMLHPKIFPPLRENNIKLEGQVETLTKFYIRPRKGLQDNKGLDLKPEIYKEEILSNLESQRRLDELRCKLNCEQNGATSGYPETVFLGTGSAIPCKVRNVSSVLVTLNPGQRFLLDCGEGTLGQLCRFFGESELDAVLSEIQIIFVSHLHADHHLGLFSLLLARKKALHKLGRKFSPLNLLAPQQILPWLHGYNQHFEAISDTYRLIYNTTLLYSKHSLTSQALEHLLDIQEIQTVNVLHCPNAFGIVLTSSIGHKIVYSGDTMPSDDLIQAGLNCHLLIHEATMEDDLAEDALKKTHTTTSQALDVGKKMNAQFTILTHFSQRYAKIPLFNNNFHSNVGVAFDNMRIWPAVYPLLAQFIPVLKTIFAEHYEQMQEKTAKKQSKAASATFESSIEP</sequence>
<keyword evidence="5" id="KW-0819">tRNA processing</keyword>
<evidence type="ECO:0000256" key="3">
    <source>
        <dbReference type="ARBA" id="ARBA00007823"/>
    </source>
</evidence>
<comment type="cofactor">
    <cofactor evidence="2">
        <name>Zn(2+)</name>
        <dbReference type="ChEBI" id="CHEBI:29105"/>
    </cofactor>
</comment>
<dbReference type="Proteomes" id="UP001235939">
    <property type="component" value="Chromosome 06"/>
</dbReference>
<organism evidence="13 14">
    <name type="scientific">Cordylochernes scorpioides</name>
    <dbReference type="NCBI Taxonomy" id="51811"/>
    <lineage>
        <taxon>Eukaryota</taxon>
        <taxon>Metazoa</taxon>
        <taxon>Ecdysozoa</taxon>
        <taxon>Arthropoda</taxon>
        <taxon>Chelicerata</taxon>
        <taxon>Arachnida</taxon>
        <taxon>Pseudoscorpiones</taxon>
        <taxon>Cheliferoidea</taxon>
        <taxon>Chernetidae</taxon>
        <taxon>Cordylochernes</taxon>
    </lineage>
</organism>
<dbReference type="PANTHER" id="PTHR12553">
    <property type="entry name" value="ZINC PHOSPHODIESTERASE ELAC PROTEIN 2"/>
    <property type="match status" value="1"/>
</dbReference>
<keyword evidence="7" id="KW-0479">Metal-binding</keyword>
<evidence type="ECO:0000256" key="11">
    <source>
        <dbReference type="SAM" id="MobiDB-lite"/>
    </source>
</evidence>
<evidence type="ECO:0000256" key="9">
    <source>
        <dbReference type="ARBA" id="ARBA00022801"/>
    </source>
</evidence>
<dbReference type="EMBL" id="CP092868">
    <property type="protein sequence ID" value="UYV69305.1"/>
    <property type="molecule type" value="Genomic_DNA"/>
</dbReference>
<evidence type="ECO:0000259" key="12">
    <source>
        <dbReference type="Pfam" id="PF13691"/>
    </source>
</evidence>
<keyword evidence="6" id="KW-0540">Nuclease</keyword>
<evidence type="ECO:0000256" key="2">
    <source>
        <dbReference type="ARBA" id="ARBA00001947"/>
    </source>
</evidence>
<keyword evidence="10" id="KW-0862">Zinc</keyword>
<comment type="similarity">
    <text evidence="3">Belongs to the RNase Z family.</text>
</comment>
<dbReference type="PANTHER" id="PTHR12553:SF49">
    <property type="entry name" value="ZINC PHOSPHODIESTERASE ELAC PROTEIN 2"/>
    <property type="match status" value="1"/>
</dbReference>
<evidence type="ECO:0000256" key="8">
    <source>
        <dbReference type="ARBA" id="ARBA00022759"/>
    </source>
</evidence>
<dbReference type="SUPFAM" id="SSF56281">
    <property type="entry name" value="Metallo-hydrolase/oxidoreductase"/>
    <property type="match status" value="2"/>
</dbReference>
<evidence type="ECO:0000313" key="13">
    <source>
        <dbReference type="EMBL" id="UYV69305.1"/>
    </source>
</evidence>
<protein>
    <recommendedName>
        <fullName evidence="4">ribonuclease Z</fullName>
        <ecNumber evidence="4">3.1.26.11</ecNumber>
    </recommendedName>
</protein>
<evidence type="ECO:0000313" key="14">
    <source>
        <dbReference type="Proteomes" id="UP001235939"/>
    </source>
</evidence>
<gene>
    <name evidence="13" type="ORF">LAZ67_6003195</name>
</gene>
<evidence type="ECO:0000256" key="4">
    <source>
        <dbReference type="ARBA" id="ARBA00012477"/>
    </source>
</evidence>
<keyword evidence="14" id="KW-1185">Reference proteome</keyword>
<accession>A0ABY6KNZ6</accession>
<evidence type="ECO:0000256" key="1">
    <source>
        <dbReference type="ARBA" id="ARBA00000402"/>
    </source>
</evidence>
<name>A0ABY6KNZ6_9ARAC</name>
<proteinExistence type="inferred from homology"/>